<sequence>MAVLAAAALLDELMGRNRNIAPHDKPKELNWDDPEYCKLYMVRFCPHDLFVNTRADLGQCSKVHDDEAKTLFEKSNSFKKQLYEDEFIRFCQSMLNEVERKIVKGKQRLALIGKPDAIQLSPAQTQRNEEQIAFLSEKINKLVGEAEQMGTEGNVEQAQGLMKLCDQLKEEREQLRGSNDNSHWQQAGDLLLQTAELAAAQEKQMEVCDVCGAFLIVGDAQQRIDDHLMGKQHVGYARLKAALQELMNNRQKSREEKEKKREEERSERIRLREEEERKRHKDRGERPDRRRKPDEDEKGKMRPRQRSRSPKSRGHGSSSRSRSNPRRSKDRDHARKTGRSSESGRRSRSKERSRKRGDDHDKDRRKSEKDKAQAVIGSLNLAPMVVEALDNRQSSTPYKNQENNPHCTCLGSNPNIPVFGSLVQRKSSTLDHMFCGVAVNVMLIAPCKYIAEIELLLHAGRQPRQPFISTRYLRRLCTGAVNNENMSGYP</sequence>
<name>A0ABN7NI04_TIMPD</name>
<evidence type="ECO:0000256" key="2">
    <source>
        <dbReference type="SAM" id="MobiDB-lite"/>
    </source>
</evidence>
<dbReference type="Pfam" id="PF03194">
    <property type="entry name" value="LUC7"/>
    <property type="match status" value="1"/>
</dbReference>
<comment type="similarity">
    <text evidence="1">Belongs to the Luc7 family.</text>
</comment>
<evidence type="ECO:0000313" key="3">
    <source>
        <dbReference type="EMBL" id="CAG2054433.1"/>
    </source>
</evidence>
<reference evidence="3" key="1">
    <citation type="submission" date="2021-03" db="EMBL/GenBank/DDBJ databases">
        <authorList>
            <person name="Tran Van P."/>
        </authorList>
    </citation>
    <scope>NUCLEOTIDE SEQUENCE</scope>
</reference>
<feature type="compositionally biased region" description="Basic and acidic residues" evidence="2">
    <location>
        <begin position="356"/>
        <end position="372"/>
    </location>
</feature>
<comment type="caution">
    <text evidence="3">The sequence shown here is derived from an EMBL/GenBank/DDBJ whole genome shotgun (WGS) entry which is preliminary data.</text>
</comment>
<protein>
    <recommendedName>
        <fullName evidence="5">Luc7-like protein 3</fullName>
    </recommendedName>
</protein>
<feature type="compositionally biased region" description="Basic residues" evidence="2">
    <location>
        <begin position="301"/>
        <end position="314"/>
    </location>
</feature>
<dbReference type="EMBL" id="CAJPIN010001320">
    <property type="protein sequence ID" value="CAG2054433.1"/>
    <property type="molecule type" value="Genomic_DNA"/>
</dbReference>
<feature type="compositionally biased region" description="Basic residues" evidence="2">
    <location>
        <begin position="346"/>
        <end position="355"/>
    </location>
</feature>
<evidence type="ECO:0008006" key="5">
    <source>
        <dbReference type="Google" id="ProtNLM"/>
    </source>
</evidence>
<evidence type="ECO:0000256" key="1">
    <source>
        <dbReference type="ARBA" id="ARBA00005655"/>
    </source>
</evidence>
<dbReference type="Proteomes" id="UP001153148">
    <property type="component" value="Unassembled WGS sequence"/>
</dbReference>
<organism evidence="3 4">
    <name type="scientific">Timema podura</name>
    <name type="common">Walking stick</name>
    <dbReference type="NCBI Taxonomy" id="61482"/>
    <lineage>
        <taxon>Eukaryota</taxon>
        <taxon>Metazoa</taxon>
        <taxon>Ecdysozoa</taxon>
        <taxon>Arthropoda</taxon>
        <taxon>Hexapoda</taxon>
        <taxon>Insecta</taxon>
        <taxon>Pterygota</taxon>
        <taxon>Neoptera</taxon>
        <taxon>Polyneoptera</taxon>
        <taxon>Phasmatodea</taxon>
        <taxon>Timematodea</taxon>
        <taxon>Timematoidea</taxon>
        <taxon>Timematidae</taxon>
        <taxon>Timema</taxon>
    </lineage>
</organism>
<evidence type="ECO:0000313" key="4">
    <source>
        <dbReference type="Proteomes" id="UP001153148"/>
    </source>
</evidence>
<proteinExistence type="inferred from homology"/>
<gene>
    <name evidence="3" type="ORF">TPAB3V08_LOCUS1461</name>
</gene>
<accession>A0ABN7NI04</accession>
<dbReference type="InterPro" id="IPR004882">
    <property type="entry name" value="Luc7-rel"/>
</dbReference>
<feature type="region of interest" description="Disordered" evidence="2">
    <location>
        <begin position="248"/>
        <end position="377"/>
    </location>
</feature>
<keyword evidence="4" id="KW-1185">Reference proteome</keyword>
<feature type="compositionally biased region" description="Basic and acidic residues" evidence="2">
    <location>
        <begin position="252"/>
        <end position="300"/>
    </location>
</feature>
<dbReference type="PANTHER" id="PTHR12375">
    <property type="entry name" value="RNA-BINDING PROTEIN LUC7-RELATED"/>
    <property type="match status" value="1"/>
</dbReference>